<dbReference type="EMBL" id="CAAALY010018447">
    <property type="protein sequence ID" value="VEL13655.1"/>
    <property type="molecule type" value="Genomic_DNA"/>
</dbReference>
<dbReference type="AlphaFoldDB" id="A0A3S5B5D8"/>
<evidence type="ECO:0000313" key="2">
    <source>
        <dbReference type="Proteomes" id="UP000784294"/>
    </source>
</evidence>
<proteinExistence type="predicted"/>
<name>A0A3S5B5D8_9PLAT</name>
<reference evidence="1" key="1">
    <citation type="submission" date="2018-11" db="EMBL/GenBank/DDBJ databases">
        <authorList>
            <consortium name="Pathogen Informatics"/>
        </authorList>
    </citation>
    <scope>NUCLEOTIDE SEQUENCE</scope>
</reference>
<dbReference type="Proteomes" id="UP000784294">
    <property type="component" value="Unassembled WGS sequence"/>
</dbReference>
<keyword evidence="2" id="KW-1185">Reference proteome</keyword>
<comment type="caution">
    <text evidence="1">The sequence shown here is derived from an EMBL/GenBank/DDBJ whole genome shotgun (WGS) entry which is preliminary data.</text>
</comment>
<organism evidence="1 2">
    <name type="scientific">Protopolystoma xenopodis</name>
    <dbReference type="NCBI Taxonomy" id="117903"/>
    <lineage>
        <taxon>Eukaryota</taxon>
        <taxon>Metazoa</taxon>
        <taxon>Spiralia</taxon>
        <taxon>Lophotrochozoa</taxon>
        <taxon>Platyhelminthes</taxon>
        <taxon>Monogenea</taxon>
        <taxon>Polyopisthocotylea</taxon>
        <taxon>Polystomatidea</taxon>
        <taxon>Polystomatidae</taxon>
        <taxon>Protopolystoma</taxon>
    </lineage>
</organism>
<gene>
    <name evidence="1" type="ORF">PXEA_LOCUS7095</name>
</gene>
<accession>A0A3S5B5D8</accession>
<evidence type="ECO:0000313" key="1">
    <source>
        <dbReference type="EMBL" id="VEL13655.1"/>
    </source>
</evidence>
<protein>
    <submittedName>
        <fullName evidence="1">Uncharacterized protein</fullName>
    </submittedName>
</protein>
<sequence length="588" mass="65380">MGDCAAYTSDDQMSTVPYSSSSSFFPHLDQNSWSHCSKDAMIQVNRPDARGDSTNSDSSQRFGLDDANSIKVAASQSMKHIVSTLPTDSTYPDASISSFSNSMHVFLGSPDSAIPAFSKRFIGLYQPPAKLSCVPPFYPPKDNRSDRVLQSERLRIYFQRLPSSFYNNAYSLTLSLKKAKLKHAKEPSLLLVSEISTPLPSRARVVLGKSMNYGKVTIRPDIRHSHSVRYTQTYGNLKSHILSEAHTLMAFGEQFFEKSVSSISSSDCGEFGQSNVSTLTANRGFFKNYLNLVEDARISIGLIDSNNQRSWIRDELANGIFDGHTLQGLCHIPLKTESYGISPQVTHNSNLYNMRVCDGHERKASELFSPFESFGSNSEKILLERGLNDALIDHPSSQSCLNFAAVPYVQDNLLPGSVECLSHYRHLADELHVLNEDSSLTSTSILMQDASSYVLPSVCQYPLHETIYQLMPACLCKSLLHSPTSFQESLARNISASTDTLHQHVEQLNEGLDFFTYASFSTSSNNTSIFPLEPLNLLLPPNFHLCRAPITFVGNIGNVHLLEFVTNIRPLLFFQTYAVVTLTRTAQL</sequence>